<keyword evidence="1" id="KW-1133">Transmembrane helix</keyword>
<dbReference type="KEGG" id="pprf:DPRO_2019"/>
<evidence type="ECO:0000313" key="2">
    <source>
        <dbReference type="EMBL" id="SOB58923.1"/>
    </source>
</evidence>
<dbReference type="EMBL" id="LT907975">
    <property type="protein sequence ID" value="SOB58923.1"/>
    <property type="molecule type" value="Genomic_DNA"/>
</dbReference>
<reference evidence="3" key="1">
    <citation type="submission" date="2017-09" db="EMBL/GenBank/DDBJ databases">
        <authorList>
            <person name="Regsiter A."/>
            <person name="William W."/>
        </authorList>
    </citation>
    <scope>NUCLEOTIDE SEQUENCE [LARGE SCALE GENOMIC DNA]</scope>
    <source>
        <strain evidence="3">500-1</strain>
    </source>
</reference>
<dbReference type="OrthoDB" id="5465247at2"/>
<keyword evidence="1" id="KW-0812">Transmembrane</keyword>
<accession>A0A2C8F905</accession>
<sequence length="66" mass="7515">MKIKLAEIVMGVTFIGIGIMGMEEKELFHYDVPIPFPDIFSTLCFTVGIMWLVGPAIIRSRKRNKD</sequence>
<dbReference type="RefSeq" id="WP_097011882.1">
    <property type="nucleotide sequence ID" value="NZ_LT907975.1"/>
</dbReference>
<proteinExistence type="predicted"/>
<feature type="transmembrane region" description="Helical" evidence="1">
    <location>
        <begin position="34"/>
        <end position="58"/>
    </location>
</feature>
<feature type="transmembrane region" description="Helical" evidence="1">
    <location>
        <begin position="5"/>
        <end position="22"/>
    </location>
</feature>
<dbReference type="Proteomes" id="UP000219215">
    <property type="component" value="Chromosome DPRO"/>
</dbReference>
<protein>
    <submittedName>
        <fullName evidence="2">Uncharacterized protein</fullName>
    </submittedName>
</protein>
<name>A0A2C8F905_9BACT</name>
<evidence type="ECO:0000313" key="3">
    <source>
        <dbReference type="Proteomes" id="UP000219215"/>
    </source>
</evidence>
<organism evidence="2 3">
    <name type="scientific">Pseudodesulfovibrio profundus</name>
    <dbReference type="NCBI Taxonomy" id="57320"/>
    <lineage>
        <taxon>Bacteria</taxon>
        <taxon>Pseudomonadati</taxon>
        <taxon>Thermodesulfobacteriota</taxon>
        <taxon>Desulfovibrionia</taxon>
        <taxon>Desulfovibrionales</taxon>
        <taxon>Desulfovibrionaceae</taxon>
    </lineage>
</organism>
<dbReference type="AlphaFoldDB" id="A0A2C8F905"/>
<keyword evidence="3" id="KW-1185">Reference proteome</keyword>
<evidence type="ECO:0000256" key="1">
    <source>
        <dbReference type="SAM" id="Phobius"/>
    </source>
</evidence>
<gene>
    <name evidence="2" type="ORF">DPRO_2019</name>
</gene>
<keyword evidence="1" id="KW-0472">Membrane</keyword>